<keyword evidence="2" id="KW-1185">Reference proteome</keyword>
<protein>
    <submittedName>
        <fullName evidence="1">Uncharacterized protein</fullName>
    </submittedName>
</protein>
<evidence type="ECO:0000313" key="1">
    <source>
        <dbReference type="EMBL" id="KAK8022289.1"/>
    </source>
</evidence>
<sequence length="81" mass="8980">MILLLEDFPKLEVMYFHAQVPLFGSRGAGGYSRNTMVQGLDSRDCPEVLLSTFDISSAGLNLQAAIWLTMVEEPNNSTDKE</sequence>
<organism evidence="1 2">
    <name type="scientific">Apiospora rasikravindrae</name>
    <dbReference type="NCBI Taxonomy" id="990691"/>
    <lineage>
        <taxon>Eukaryota</taxon>
        <taxon>Fungi</taxon>
        <taxon>Dikarya</taxon>
        <taxon>Ascomycota</taxon>
        <taxon>Pezizomycotina</taxon>
        <taxon>Sordariomycetes</taxon>
        <taxon>Xylariomycetidae</taxon>
        <taxon>Amphisphaeriales</taxon>
        <taxon>Apiosporaceae</taxon>
        <taxon>Apiospora</taxon>
    </lineage>
</organism>
<dbReference type="Proteomes" id="UP001444661">
    <property type="component" value="Unassembled WGS sequence"/>
</dbReference>
<accession>A0ABR1RWJ7</accession>
<proteinExistence type="predicted"/>
<comment type="caution">
    <text evidence="1">The sequence shown here is derived from an EMBL/GenBank/DDBJ whole genome shotgun (WGS) entry which is preliminary data.</text>
</comment>
<reference evidence="1 2" key="1">
    <citation type="submission" date="2023-01" db="EMBL/GenBank/DDBJ databases">
        <title>Analysis of 21 Apiospora genomes using comparative genomics revels a genus with tremendous synthesis potential of carbohydrate active enzymes and secondary metabolites.</title>
        <authorList>
            <person name="Sorensen T."/>
        </authorList>
    </citation>
    <scope>NUCLEOTIDE SEQUENCE [LARGE SCALE GENOMIC DNA]</scope>
    <source>
        <strain evidence="1 2">CBS 33761</strain>
    </source>
</reference>
<evidence type="ECO:0000313" key="2">
    <source>
        <dbReference type="Proteomes" id="UP001444661"/>
    </source>
</evidence>
<name>A0ABR1RWJ7_9PEZI</name>
<dbReference type="EMBL" id="JAQQWK010000012">
    <property type="protein sequence ID" value="KAK8022289.1"/>
    <property type="molecule type" value="Genomic_DNA"/>
</dbReference>
<gene>
    <name evidence="1" type="ORF">PG993_013056</name>
</gene>